<dbReference type="STRING" id="189425.PGRAT_30190"/>
<evidence type="ECO:0008006" key="4">
    <source>
        <dbReference type="Google" id="ProtNLM"/>
    </source>
</evidence>
<organism evidence="2 3">
    <name type="scientific">Paenibacillus graminis</name>
    <dbReference type="NCBI Taxonomy" id="189425"/>
    <lineage>
        <taxon>Bacteria</taxon>
        <taxon>Bacillati</taxon>
        <taxon>Bacillota</taxon>
        <taxon>Bacilli</taxon>
        <taxon>Bacillales</taxon>
        <taxon>Paenibacillaceae</taxon>
        <taxon>Paenibacillus</taxon>
    </lineage>
</organism>
<keyword evidence="3" id="KW-1185">Reference proteome</keyword>
<dbReference type="OrthoDB" id="2629325at2"/>
<dbReference type="AlphaFoldDB" id="A0A089NQQ9"/>
<name>A0A089NQQ9_9BACL</name>
<feature type="transmembrane region" description="Helical" evidence="1">
    <location>
        <begin position="53"/>
        <end position="75"/>
    </location>
</feature>
<dbReference type="Proteomes" id="UP000029500">
    <property type="component" value="Chromosome"/>
</dbReference>
<sequence length="84" mass="8656">MKGPNKPAEPHKQTGHALKAVSLVSAVGINLAAFTLGGYFLGAWLDDKWNSSGLGVALGVIVGVLCGITGVIFIIKAFMEESDG</sequence>
<feature type="transmembrane region" description="Helical" evidence="1">
    <location>
        <begin position="20"/>
        <end position="41"/>
    </location>
</feature>
<dbReference type="Pfam" id="PF09527">
    <property type="entry name" value="ATPase_gene1"/>
    <property type="match status" value="1"/>
</dbReference>
<evidence type="ECO:0000313" key="2">
    <source>
        <dbReference type="EMBL" id="AIQ71384.1"/>
    </source>
</evidence>
<keyword evidence="1" id="KW-0812">Transmembrane</keyword>
<dbReference type="InterPro" id="IPR032820">
    <property type="entry name" value="ATPase_put"/>
</dbReference>
<keyword evidence="1" id="KW-1133">Transmembrane helix</keyword>
<reference evidence="2 3" key="1">
    <citation type="submission" date="2014-08" db="EMBL/GenBank/DDBJ databases">
        <title>Comparative genomics of the Paenibacillus odorifer group.</title>
        <authorList>
            <person name="den Bakker H.C."/>
            <person name="Tsai Y.-C."/>
            <person name="Martin N."/>
            <person name="Korlach J."/>
            <person name="Wiedmann M."/>
        </authorList>
    </citation>
    <scope>NUCLEOTIDE SEQUENCE [LARGE SCALE GENOMIC DNA]</scope>
    <source>
        <strain evidence="2 3">DSM 15220</strain>
    </source>
</reference>
<dbReference type="KEGG" id="pgm:PGRAT_30190"/>
<accession>A0A089NQQ9</accession>
<evidence type="ECO:0000313" key="3">
    <source>
        <dbReference type="Proteomes" id="UP000029500"/>
    </source>
</evidence>
<dbReference type="HOGENOM" id="CLU_137927_9_0_9"/>
<keyword evidence="1" id="KW-0472">Membrane</keyword>
<evidence type="ECO:0000256" key="1">
    <source>
        <dbReference type="SAM" id="Phobius"/>
    </source>
</evidence>
<dbReference type="RefSeq" id="WP_025709064.1">
    <property type="nucleotide sequence ID" value="NZ_CP009287.1"/>
</dbReference>
<gene>
    <name evidence="2" type="ORF">PGRAT_30190</name>
</gene>
<dbReference type="EMBL" id="CP009287">
    <property type="protein sequence ID" value="AIQ71384.1"/>
    <property type="molecule type" value="Genomic_DNA"/>
</dbReference>
<proteinExistence type="predicted"/>
<protein>
    <recommendedName>
        <fullName evidence="4">ATPase F0F1</fullName>
    </recommendedName>
</protein>